<protein>
    <submittedName>
        <fullName evidence="2">Uncharacterized protein</fullName>
    </submittedName>
</protein>
<reference evidence="2" key="1">
    <citation type="submission" date="2015-04" db="UniProtKB">
        <authorList>
            <consortium name="EnsemblPlants"/>
        </authorList>
    </citation>
    <scope>IDENTIFICATION</scope>
</reference>
<dbReference type="AlphaFoldDB" id="A0A0E0BJD9"/>
<sequence length="113" mass="11465">MAAPLPFIPTGDAAPSPLSPPASQLPIPLPLPALSLPPPVGGGLFPPRRGAAAVPLVAISGGLAARRLGIWLLSLPLNICPVQRWVSDFSAQRLCGCGSATQRIPGAVAGYML</sequence>
<dbReference type="HOGENOM" id="CLU_2137373_0_0_1"/>
<reference evidence="2" key="2">
    <citation type="submission" date="2018-05" db="EMBL/GenBank/DDBJ databases">
        <title>OgluRS3 (Oryza glumaepatula Reference Sequence Version 3).</title>
        <authorList>
            <person name="Zhang J."/>
            <person name="Kudrna D."/>
            <person name="Lee S."/>
            <person name="Talag J."/>
            <person name="Welchert J."/>
            <person name="Wing R.A."/>
        </authorList>
    </citation>
    <scope>NUCLEOTIDE SEQUENCE [LARGE SCALE GENOMIC DNA]</scope>
</reference>
<feature type="region of interest" description="Disordered" evidence="1">
    <location>
        <begin position="1"/>
        <end position="21"/>
    </location>
</feature>
<proteinExistence type="predicted"/>
<evidence type="ECO:0000313" key="2">
    <source>
        <dbReference type="EnsemblPlants" id="OGLUM11G14120.1"/>
    </source>
</evidence>
<dbReference type="EnsemblPlants" id="OGLUM11G14120.1">
    <property type="protein sequence ID" value="OGLUM11G14120.1"/>
    <property type="gene ID" value="OGLUM11G14120"/>
</dbReference>
<evidence type="ECO:0000256" key="1">
    <source>
        <dbReference type="SAM" id="MobiDB-lite"/>
    </source>
</evidence>
<organism evidence="2">
    <name type="scientific">Oryza glumipatula</name>
    <dbReference type="NCBI Taxonomy" id="40148"/>
    <lineage>
        <taxon>Eukaryota</taxon>
        <taxon>Viridiplantae</taxon>
        <taxon>Streptophyta</taxon>
        <taxon>Embryophyta</taxon>
        <taxon>Tracheophyta</taxon>
        <taxon>Spermatophyta</taxon>
        <taxon>Magnoliopsida</taxon>
        <taxon>Liliopsida</taxon>
        <taxon>Poales</taxon>
        <taxon>Poaceae</taxon>
        <taxon>BOP clade</taxon>
        <taxon>Oryzoideae</taxon>
        <taxon>Oryzeae</taxon>
        <taxon>Oryzinae</taxon>
        <taxon>Oryza</taxon>
    </lineage>
</organism>
<evidence type="ECO:0000313" key="3">
    <source>
        <dbReference type="Proteomes" id="UP000026961"/>
    </source>
</evidence>
<dbReference type="Proteomes" id="UP000026961">
    <property type="component" value="Chromosome 11"/>
</dbReference>
<dbReference type="Gramene" id="OGLUM11G14120.1">
    <property type="protein sequence ID" value="OGLUM11G14120.1"/>
    <property type="gene ID" value="OGLUM11G14120"/>
</dbReference>
<feature type="compositionally biased region" description="Low complexity" evidence="1">
    <location>
        <begin position="11"/>
        <end position="21"/>
    </location>
</feature>
<keyword evidence="3" id="KW-1185">Reference proteome</keyword>
<accession>A0A0E0BJD9</accession>
<name>A0A0E0BJD9_9ORYZ</name>